<name>A0A427AU10_ENSVE</name>
<dbReference type="InterPro" id="IPR056301">
    <property type="entry name" value="GWD-like_N_Ig"/>
</dbReference>
<evidence type="ECO:0000313" key="4">
    <source>
        <dbReference type="EMBL" id="RRT79742.1"/>
    </source>
</evidence>
<dbReference type="PANTHER" id="PTHR46999">
    <property type="entry name" value="ALPHA-GLUCAN WATER DIKINASE 1, CHLOROPLASTIC-RELATED"/>
    <property type="match status" value="1"/>
</dbReference>
<organism evidence="4 5">
    <name type="scientific">Ensete ventricosum</name>
    <name type="common">Abyssinian banana</name>
    <name type="synonym">Musa ensete</name>
    <dbReference type="NCBI Taxonomy" id="4639"/>
    <lineage>
        <taxon>Eukaryota</taxon>
        <taxon>Viridiplantae</taxon>
        <taxon>Streptophyta</taxon>
        <taxon>Embryophyta</taxon>
        <taxon>Tracheophyta</taxon>
        <taxon>Spermatophyta</taxon>
        <taxon>Magnoliopsida</taxon>
        <taxon>Liliopsida</taxon>
        <taxon>Zingiberales</taxon>
        <taxon>Musaceae</taxon>
        <taxon>Ensete</taxon>
    </lineage>
</organism>
<sequence>MSSLKPFGSRQTAVVRRLDLGEGIQLQVLLKNLSSESHIILAVNLKGYTVLHWGVSRTSAGEWLVSGEGNKIEICKWLLDEIAQREKDAERSLMHR</sequence>
<dbReference type="GO" id="GO:0046872">
    <property type="term" value="F:metal ion binding"/>
    <property type="evidence" value="ECO:0007669"/>
    <property type="project" value="UniProtKB-KW"/>
</dbReference>
<comment type="caution">
    <text evidence="4">The sequence shown here is derived from an EMBL/GenBank/DDBJ whole genome shotgun (WGS) entry which is preliminary data.</text>
</comment>
<protein>
    <recommendedName>
        <fullName evidence="3">Alpha-glucan water dikinase-like N-terminal Ig-like domain-containing protein</fullName>
    </recommendedName>
</protein>
<dbReference type="Proteomes" id="UP000287651">
    <property type="component" value="Unassembled WGS sequence"/>
</dbReference>
<proteinExistence type="predicted"/>
<keyword evidence="2" id="KW-0119">Carbohydrate metabolism</keyword>
<dbReference type="Pfam" id="PF23166">
    <property type="entry name" value="Ig_N_CWD1"/>
    <property type="match status" value="1"/>
</dbReference>
<accession>A0A427AU10</accession>
<evidence type="ECO:0000313" key="5">
    <source>
        <dbReference type="Proteomes" id="UP000287651"/>
    </source>
</evidence>
<reference evidence="4 5" key="1">
    <citation type="journal article" date="2014" name="Agronomy (Basel)">
        <title>A Draft Genome Sequence for Ensete ventricosum, the Drought-Tolerant Tree Against Hunger.</title>
        <authorList>
            <person name="Harrison J."/>
            <person name="Moore K.A."/>
            <person name="Paszkiewicz K."/>
            <person name="Jones T."/>
            <person name="Grant M."/>
            <person name="Ambacheew D."/>
            <person name="Muzemil S."/>
            <person name="Studholme D.J."/>
        </authorList>
    </citation>
    <scope>NUCLEOTIDE SEQUENCE [LARGE SCALE GENOMIC DNA]</scope>
</reference>
<keyword evidence="1" id="KW-0479">Metal-binding</keyword>
<feature type="domain" description="Alpha-glucan water dikinase-like N-terminal Ig-like" evidence="3">
    <location>
        <begin position="18"/>
        <end position="66"/>
    </location>
</feature>
<gene>
    <name evidence="4" type="ORF">B296_00024946</name>
</gene>
<dbReference type="PANTHER" id="PTHR46999:SF4">
    <property type="entry name" value="ALPHA-GLUCAN WATER DIKINASE 2"/>
    <property type="match status" value="1"/>
</dbReference>
<evidence type="ECO:0000256" key="1">
    <source>
        <dbReference type="ARBA" id="ARBA00022723"/>
    </source>
</evidence>
<evidence type="ECO:0000259" key="3">
    <source>
        <dbReference type="Pfam" id="PF23166"/>
    </source>
</evidence>
<dbReference type="EMBL" id="AMZH03001324">
    <property type="protein sequence ID" value="RRT79742.1"/>
    <property type="molecule type" value="Genomic_DNA"/>
</dbReference>
<evidence type="ECO:0000256" key="2">
    <source>
        <dbReference type="ARBA" id="ARBA00023277"/>
    </source>
</evidence>
<dbReference type="AlphaFoldDB" id="A0A427AU10"/>